<accession>A0ABW8YLA2</accession>
<feature type="domain" description="PilZ" evidence="1">
    <location>
        <begin position="115"/>
        <end position="194"/>
    </location>
</feature>
<comment type="caution">
    <text evidence="2">The sequence shown here is derived from an EMBL/GenBank/DDBJ whole genome shotgun (WGS) entry which is preliminary data.</text>
</comment>
<dbReference type="RefSeq" id="WP_408076992.1">
    <property type="nucleotide sequence ID" value="NZ_JBELQC010000001.1"/>
</dbReference>
<feature type="domain" description="PilZ" evidence="1">
    <location>
        <begin position="16"/>
        <end position="100"/>
    </location>
</feature>
<protein>
    <submittedName>
        <fullName evidence="2">PilZ domain-containing protein</fullName>
    </submittedName>
</protein>
<evidence type="ECO:0000259" key="1">
    <source>
        <dbReference type="Pfam" id="PF07238"/>
    </source>
</evidence>
<dbReference type="SUPFAM" id="SSF141371">
    <property type="entry name" value="PilZ domain-like"/>
    <property type="match status" value="2"/>
</dbReference>
<organism evidence="2 3">
    <name type="scientific">Sphingomonas plantiphila</name>
    <dbReference type="NCBI Taxonomy" id="3163295"/>
    <lineage>
        <taxon>Bacteria</taxon>
        <taxon>Pseudomonadati</taxon>
        <taxon>Pseudomonadota</taxon>
        <taxon>Alphaproteobacteria</taxon>
        <taxon>Sphingomonadales</taxon>
        <taxon>Sphingomonadaceae</taxon>
        <taxon>Sphingomonas</taxon>
    </lineage>
</organism>
<keyword evidence="3" id="KW-1185">Reference proteome</keyword>
<dbReference type="EMBL" id="JBELQC010000001">
    <property type="protein sequence ID" value="MFL9840035.1"/>
    <property type="molecule type" value="Genomic_DNA"/>
</dbReference>
<evidence type="ECO:0000313" key="3">
    <source>
        <dbReference type="Proteomes" id="UP001629244"/>
    </source>
</evidence>
<evidence type="ECO:0000313" key="2">
    <source>
        <dbReference type="EMBL" id="MFL9840035.1"/>
    </source>
</evidence>
<dbReference type="Pfam" id="PF07238">
    <property type="entry name" value="PilZ"/>
    <property type="match status" value="2"/>
</dbReference>
<sequence>MNDTETIDHHSPAFEDRRADERFTTLFQVARVLTEQGDQHLCLIRNIGSGGMMLEAYVALEPGTHVRIEPKVCDPLSGVVRWSEDRLVGIAFDAPIDVETYLRVHCVRSPDHLPRAPRISIVSRCRVRIGSIWHLVPLIDLSQGGAKIETDLPVEIGEAVEIDIEGLGTEHAHVRWVHGERVGMTFARQLRIAEVAQWIAANRPCIRTEQAA</sequence>
<dbReference type="Proteomes" id="UP001629244">
    <property type="component" value="Unassembled WGS sequence"/>
</dbReference>
<reference evidence="2 3" key="1">
    <citation type="submission" date="2024-06" db="EMBL/GenBank/DDBJ databases">
        <authorList>
            <person name="Kaempfer P."/>
            <person name="Viver T."/>
        </authorList>
    </citation>
    <scope>NUCLEOTIDE SEQUENCE [LARGE SCALE GENOMIC DNA]</scope>
    <source>
        <strain evidence="2 3">ST-64</strain>
    </source>
</reference>
<proteinExistence type="predicted"/>
<dbReference type="InterPro" id="IPR009875">
    <property type="entry name" value="PilZ_domain"/>
</dbReference>
<gene>
    <name evidence="2" type="ORF">ABS767_03585</name>
</gene>
<name>A0ABW8YLA2_9SPHN</name>